<dbReference type="Pfam" id="PF01738">
    <property type="entry name" value="DLH"/>
    <property type="match status" value="1"/>
</dbReference>
<sequence>MRIISVDLRRYLWSDGGMSHILFFHSAVGLDDGVHAMAQTLRDAGHTVTTPDYYDGRTFDSAEQGIAYRDEVGFRTLVDRVNEAIEDIEGPVVAAGISLGSAMAQRLGKKDPRVRAALLLHAGGEAKPVEWPADCALQMHYSVNDPWIDEGMPEHLLRSAARAGARTEHYLYPGASHLFADPTKPDYVKESADLMWDRVLGLLTDLDES</sequence>
<protein>
    <submittedName>
        <fullName evidence="2">Dienelactone hydrolase and related enzymes</fullName>
    </submittedName>
</protein>
<proteinExistence type="predicted"/>
<keyword evidence="3" id="KW-1185">Reference proteome</keyword>
<organism evidence="2 3">
    <name type="scientific">Brevibacterium yomogidense</name>
    <dbReference type="NCBI Taxonomy" id="946573"/>
    <lineage>
        <taxon>Bacteria</taxon>
        <taxon>Bacillati</taxon>
        <taxon>Actinomycetota</taxon>
        <taxon>Actinomycetes</taxon>
        <taxon>Micrococcales</taxon>
        <taxon>Brevibacteriaceae</taxon>
        <taxon>Brevibacterium</taxon>
    </lineage>
</organism>
<evidence type="ECO:0000259" key="1">
    <source>
        <dbReference type="Pfam" id="PF01738"/>
    </source>
</evidence>
<evidence type="ECO:0000313" key="2">
    <source>
        <dbReference type="EMBL" id="SLN00963.1"/>
    </source>
</evidence>
<dbReference type="PANTHER" id="PTHR46623:SF6">
    <property type="entry name" value="ALPHA_BETA-HYDROLASES SUPERFAMILY PROTEIN"/>
    <property type="match status" value="1"/>
</dbReference>
<gene>
    <name evidence="2" type="ORF">FM105_13890</name>
</gene>
<reference evidence="3" key="1">
    <citation type="submission" date="2017-02" db="EMBL/GenBank/DDBJ databases">
        <authorList>
            <person name="Dridi B."/>
        </authorList>
    </citation>
    <scope>NUCLEOTIDE SEQUENCE [LARGE SCALE GENOMIC DNA]</scope>
    <source>
        <strain evidence="3">B Co 03.10</strain>
    </source>
</reference>
<dbReference type="AlphaFoldDB" id="A0A1X6XP97"/>
<keyword evidence="2" id="KW-0378">Hydrolase</keyword>
<dbReference type="PANTHER" id="PTHR46623">
    <property type="entry name" value="CARBOXYMETHYLENEBUTENOLIDASE-RELATED"/>
    <property type="match status" value="1"/>
</dbReference>
<accession>A0A1X6XP97</accession>
<dbReference type="InterPro" id="IPR051049">
    <property type="entry name" value="Dienelactone_hydrolase-like"/>
</dbReference>
<evidence type="ECO:0000313" key="3">
    <source>
        <dbReference type="Proteomes" id="UP000196581"/>
    </source>
</evidence>
<dbReference type="Proteomes" id="UP000196581">
    <property type="component" value="Unassembled WGS sequence"/>
</dbReference>
<feature type="domain" description="Dienelactone hydrolase" evidence="1">
    <location>
        <begin position="21"/>
        <end position="204"/>
    </location>
</feature>
<name>A0A1X6XP97_9MICO</name>
<dbReference type="Gene3D" id="3.40.50.1820">
    <property type="entry name" value="alpha/beta hydrolase"/>
    <property type="match status" value="1"/>
</dbReference>
<dbReference type="SUPFAM" id="SSF53474">
    <property type="entry name" value="alpha/beta-Hydrolases"/>
    <property type="match status" value="1"/>
</dbReference>
<dbReference type="InterPro" id="IPR029058">
    <property type="entry name" value="AB_hydrolase_fold"/>
</dbReference>
<dbReference type="EMBL" id="FWFF01000020">
    <property type="protein sequence ID" value="SLN00963.1"/>
    <property type="molecule type" value="Genomic_DNA"/>
</dbReference>
<dbReference type="GO" id="GO:0016787">
    <property type="term" value="F:hydrolase activity"/>
    <property type="evidence" value="ECO:0007669"/>
    <property type="project" value="UniProtKB-KW"/>
</dbReference>
<dbReference type="InterPro" id="IPR002925">
    <property type="entry name" value="Dienelactn_hydro"/>
</dbReference>